<feature type="zinc finger region" description="CR-type" evidence="5">
    <location>
        <begin position="260"/>
        <end position="342"/>
    </location>
</feature>
<dbReference type="InterPro" id="IPR002939">
    <property type="entry name" value="DnaJ_C"/>
</dbReference>
<evidence type="ECO:0000256" key="5">
    <source>
        <dbReference type="PROSITE-ProRule" id="PRU00546"/>
    </source>
</evidence>
<dbReference type="InterPro" id="IPR036869">
    <property type="entry name" value="J_dom_sf"/>
</dbReference>
<accession>A0A3B0MR26</accession>
<evidence type="ECO:0000259" key="6">
    <source>
        <dbReference type="PROSITE" id="PS50076"/>
    </source>
</evidence>
<evidence type="ECO:0000256" key="2">
    <source>
        <dbReference type="ARBA" id="ARBA00022737"/>
    </source>
</evidence>
<evidence type="ECO:0000256" key="3">
    <source>
        <dbReference type="ARBA" id="ARBA00022771"/>
    </source>
</evidence>
<dbReference type="Gene3D" id="2.10.230.10">
    <property type="entry name" value="Heat shock protein DnaJ, cysteine-rich domain"/>
    <property type="match status" value="1"/>
</dbReference>
<dbReference type="EMBL" id="UIVS01000002">
    <property type="protein sequence ID" value="SVP91932.1"/>
    <property type="molecule type" value="Genomic_DNA"/>
</dbReference>
<dbReference type="EMBL" id="UIVT01000002">
    <property type="protein sequence ID" value="SVP91662.1"/>
    <property type="molecule type" value="Genomic_DNA"/>
</dbReference>
<dbReference type="AlphaFoldDB" id="A0A3B0MR26"/>
<dbReference type="SUPFAM" id="SSF49493">
    <property type="entry name" value="HSP40/DnaJ peptide-binding domain"/>
    <property type="match status" value="2"/>
</dbReference>
<sequence>MLFLTYKYIKFVFFIFIFRNFNLTLSINIKTNKTHCRNIGILNHKLLFIRTPRNRFLTTGFLNPFVYKTSFDFDSINDLESLDHFVKTKAKNKNFGYENDFVDYYRILSLDKSCSHEDIENKYNNINESLNTLPSVDPKLRSDIDLAYKVLSDETSRKDYDKLYDDYNSMNNQYLVDSQFDSEDFEDEPSGEIEISIINDDDSPEFSLGSGKNLFGNFFTNLFGLNKPTVKRTKQSKFRTNSRLDLTCEADVDLKTLLMGGNVSIPVHKWENCNFCNYNDDSMNEFIDQCNVCKGEGMETKEKRTKNGFFRSSRTCTKCRGTGYQRLKDCNKCDNTGRVLKDTTIKINVPFNSKSGSTLRIRGMGHSGGFHLRDGDLYVKLNLKSTNEEYIDGNRIVSICKIPYTKAILGGKINVTTFNGELELEIPSCSQQGDEIKVGRYNNMNHYVKLNVQLPKTLTKNQKDLLGKIDES</sequence>
<keyword evidence="1 5" id="KW-0479">Metal-binding</keyword>
<dbReference type="PROSITE" id="PS51188">
    <property type="entry name" value="ZF_CR"/>
    <property type="match status" value="1"/>
</dbReference>
<dbReference type="CDD" id="cd10747">
    <property type="entry name" value="DnaJ_C"/>
    <property type="match status" value="1"/>
</dbReference>
<evidence type="ECO:0000259" key="7">
    <source>
        <dbReference type="PROSITE" id="PS51188"/>
    </source>
</evidence>
<organism evidence="9">
    <name type="scientific">Theileria annulata</name>
    <dbReference type="NCBI Taxonomy" id="5874"/>
    <lineage>
        <taxon>Eukaryota</taxon>
        <taxon>Sar</taxon>
        <taxon>Alveolata</taxon>
        <taxon>Apicomplexa</taxon>
        <taxon>Aconoidasida</taxon>
        <taxon>Piroplasmida</taxon>
        <taxon>Theileriidae</taxon>
        <taxon>Theileria</taxon>
    </lineage>
</organism>
<dbReference type="PANTHER" id="PTHR43096:SF10">
    <property type="entry name" value="CHAPERONE PROTEIN DNAJ A6, CHLOROPLASTIC"/>
    <property type="match status" value="1"/>
</dbReference>
<dbReference type="SUPFAM" id="SSF57938">
    <property type="entry name" value="DnaJ/Hsp40 cysteine-rich domain"/>
    <property type="match status" value="1"/>
</dbReference>
<keyword evidence="4 5" id="KW-0862">Zinc</keyword>
<dbReference type="InterPro" id="IPR036410">
    <property type="entry name" value="HSP_DnaJ_Cys-rich_dom_sf"/>
</dbReference>
<keyword evidence="2" id="KW-0677">Repeat</keyword>
<dbReference type="Pfam" id="PF01556">
    <property type="entry name" value="DnaJ_C"/>
    <property type="match status" value="1"/>
</dbReference>
<evidence type="ECO:0000313" key="8">
    <source>
        <dbReference type="EMBL" id="SVP91662.1"/>
    </source>
</evidence>
<dbReference type="PROSITE" id="PS50076">
    <property type="entry name" value="DNAJ_2"/>
    <property type="match status" value="1"/>
</dbReference>
<dbReference type="GO" id="GO:0031072">
    <property type="term" value="F:heat shock protein binding"/>
    <property type="evidence" value="ECO:0007669"/>
    <property type="project" value="InterPro"/>
</dbReference>
<dbReference type="VEuPathDB" id="PiroplasmaDB:TA12295"/>
<reference evidence="9" key="1">
    <citation type="submission" date="2018-07" db="EMBL/GenBank/DDBJ databases">
        <authorList>
            <person name="Quirk P.G."/>
            <person name="Krulwich T.A."/>
        </authorList>
    </citation>
    <scope>NUCLEOTIDE SEQUENCE</scope>
    <source>
        <strain evidence="9">Anand</strain>
    </source>
</reference>
<dbReference type="Gene3D" id="2.60.260.20">
    <property type="entry name" value="Urease metallochaperone UreE, N-terminal domain"/>
    <property type="match status" value="2"/>
</dbReference>
<dbReference type="GO" id="GO:0005737">
    <property type="term" value="C:cytoplasm"/>
    <property type="evidence" value="ECO:0007669"/>
    <property type="project" value="TreeGrafter"/>
</dbReference>
<dbReference type="GO" id="GO:0008270">
    <property type="term" value="F:zinc ion binding"/>
    <property type="evidence" value="ECO:0007669"/>
    <property type="project" value="UniProtKB-KW"/>
</dbReference>
<dbReference type="InterPro" id="IPR001623">
    <property type="entry name" value="DnaJ_domain"/>
</dbReference>
<dbReference type="CDD" id="cd10719">
    <property type="entry name" value="DnaJ_zf"/>
    <property type="match status" value="1"/>
</dbReference>
<evidence type="ECO:0000256" key="4">
    <source>
        <dbReference type="ARBA" id="ARBA00022833"/>
    </source>
</evidence>
<evidence type="ECO:0000256" key="1">
    <source>
        <dbReference type="ARBA" id="ARBA00022723"/>
    </source>
</evidence>
<dbReference type="InterPro" id="IPR001305">
    <property type="entry name" value="HSP_DnaJ_Cys-rich_dom"/>
</dbReference>
<evidence type="ECO:0000313" key="9">
    <source>
        <dbReference type="EMBL" id="SVP91932.1"/>
    </source>
</evidence>
<keyword evidence="3 5" id="KW-0863">Zinc-finger</keyword>
<dbReference type="PANTHER" id="PTHR43096">
    <property type="entry name" value="DNAJ HOMOLOG 1, MITOCHONDRIAL-RELATED"/>
    <property type="match status" value="1"/>
</dbReference>
<name>A0A3B0MR26_THEAN</name>
<dbReference type="GO" id="GO:0051082">
    <property type="term" value="F:unfolded protein binding"/>
    <property type="evidence" value="ECO:0007669"/>
    <property type="project" value="InterPro"/>
</dbReference>
<feature type="domain" description="J" evidence="6">
    <location>
        <begin position="103"/>
        <end position="164"/>
    </location>
</feature>
<dbReference type="GO" id="GO:0042026">
    <property type="term" value="P:protein refolding"/>
    <property type="evidence" value="ECO:0007669"/>
    <property type="project" value="TreeGrafter"/>
</dbReference>
<proteinExistence type="predicted"/>
<dbReference type="InterPro" id="IPR008971">
    <property type="entry name" value="HSP40/DnaJ_pept-bd"/>
</dbReference>
<dbReference type="Gene3D" id="1.10.287.110">
    <property type="entry name" value="DnaJ domain"/>
    <property type="match status" value="1"/>
</dbReference>
<gene>
    <name evidence="8" type="ORF">TAT_000187200</name>
    <name evidence="9" type="ORF">TAV_000187400</name>
</gene>
<dbReference type="SUPFAM" id="SSF46565">
    <property type="entry name" value="Chaperone J-domain"/>
    <property type="match status" value="1"/>
</dbReference>
<protein>
    <submittedName>
        <fullName evidence="9">Chaperone protein DnaJ, putative</fullName>
    </submittedName>
</protein>
<feature type="domain" description="CR-type" evidence="7">
    <location>
        <begin position="260"/>
        <end position="342"/>
    </location>
</feature>